<dbReference type="Gene3D" id="4.10.60.10">
    <property type="entry name" value="Zinc finger, CCHC-type"/>
    <property type="match status" value="1"/>
</dbReference>
<feature type="domain" description="CCHC-type" evidence="3">
    <location>
        <begin position="147"/>
        <end position="163"/>
    </location>
</feature>
<dbReference type="SUPFAM" id="SSF57756">
    <property type="entry name" value="Retrovirus zinc finger-like domains"/>
    <property type="match status" value="1"/>
</dbReference>
<dbReference type="Pfam" id="PF00098">
    <property type="entry name" value="zf-CCHC"/>
    <property type="match status" value="1"/>
</dbReference>
<dbReference type="InterPro" id="IPR036875">
    <property type="entry name" value="Znf_CCHC_sf"/>
</dbReference>
<gene>
    <name evidence="4" type="ORF">M9458_007759</name>
</gene>
<dbReference type="SMART" id="SM00343">
    <property type="entry name" value="ZnF_C2HC"/>
    <property type="match status" value="1"/>
</dbReference>
<feature type="non-terminal residue" evidence="4">
    <location>
        <position position="255"/>
    </location>
</feature>
<feature type="compositionally biased region" description="Polar residues" evidence="2">
    <location>
        <begin position="214"/>
        <end position="227"/>
    </location>
</feature>
<dbReference type="InterPro" id="IPR001878">
    <property type="entry name" value="Znf_CCHC"/>
</dbReference>
<evidence type="ECO:0000313" key="4">
    <source>
        <dbReference type="EMBL" id="KAL0199219.1"/>
    </source>
</evidence>
<dbReference type="PROSITE" id="PS50158">
    <property type="entry name" value="ZF_CCHC"/>
    <property type="match status" value="1"/>
</dbReference>
<evidence type="ECO:0000256" key="2">
    <source>
        <dbReference type="SAM" id="MobiDB-lite"/>
    </source>
</evidence>
<keyword evidence="1" id="KW-0479">Metal-binding</keyword>
<name>A0ABD0RKZ8_CIRMR</name>
<organism evidence="4 5">
    <name type="scientific">Cirrhinus mrigala</name>
    <name type="common">Mrigala</name>
    <dbReference type="NCBI Taxonomy" id="683832"/>
    <lineage>
        <taxon>Eukaryota</taxon>
        <taxon>Metazoa</taxon>
        <taxon>Chordata</taxon>
        <taxon>Craniata</taxon>
        <taxon>Vertebrata</taxon>
        <taxon>Euteleostomi</taxon>
        <taxon>Actinopterygii</taxon>
        <taxon>Neopterygii</taxon>
        <taxon>Teleostei</taxon>
        <taxon>Ostariophysi</taxon>
        <taxon>Cypriniformes</taxon>
        <taxon>Cyprinidae</taxon>
        <taxon>Labeoninae</taxon>
        <taxon>Labeonini</taxon>
        <taxon>Cirrhinus</taxon>
    </lineage>
</organism>
<keyword evidence="1" id="KW-0863">Zinc-finger</keyword>
<reference evidence="4 5" key="1">
    <citation type="submission" date="2024-05" db="EMBL/GenBank/DDBJ databases">
        <title>Genome sequencing and assembly of Indian major carp, Cirrhinus mrigala (Hamilton, 1822).</title>
        <authorList>
            <person name="Mohindra V."/>
            <person name="Chowdhury L.M."/>
            <person name="Lal K."/>
            <person name="Jena J.K."/>
        </authorList>
    </citation>
    <scope>NUCLEOTIDE SEQUENCE [LARGE SCALE GENOMIC DNA]</scope>
    <source>
        <strain evidence="4">CM1030</strain>
        <tissue evidence="4">Blood</tissue>
    </source>
</reference>
<keyword evidence="1" id="KW-0862">Zinc</keyword>
<sequence length="255" mass="27876">MEECCLAIGDVVGHESVLSAARMNSAMVVFLDSVDKANELVENGIVINGEFVPVLPLSTPAKKVTLSNVPPFISNEILTQALSRYGKLVSPIKMMSINSESPLLKHIVSFRRFVYMIFHNDEELDVTLSFRVDEFDYAIYVTTAKFKCFGCGQPGHLLRNCPDKTVEKEVETVVNENVNENVEDVTGVSEAVLTEAVLTVAVTDMNPPAETETDAGSSSHQTPCTTQTDCKDVGANVQIIDDVSNDNNKSIENNQ</sequence>
<comment type="caution">
    <text evidence="4">The sequence shown here is derived from an EMBL/GenBank/DDBJ whole genome shotgun (WGS) entry which is preliminary data.</text>
</comment>
<protein>
    <recommendedName>
        <fullName evidence="3">CCHC-type domain-containing protein</fullName>
    </recommendedName>
</protein>
<dbReference type="GO" id="GO:0008270">
    <property type="term" value="F:zinc ion binding"/>
    <property type="evidence" value="ECO:0007669"/>
    <property type="project" value="UniProtKB-KW"/>
</dbReference>
<keyword evidence="5" id="KW-1185">Reference proteome</keyword>
<proteinExistence type="predicted"/>
<evidence type="ECO:0000256" key="1">
    <source>
        <dbReference type="PROSITE-ProRule" id="PRU00047"/>
    </source>
</evidence>
<dbReference type="AlphaFoldDB" id="A0ABD0RKZ8"/>
<dbReference type="EMBL" id="JAMKFB020000003">
    <property type="protein sequence ID" value="KAL0199219.1"/>
    <property type="molecule type" value="Genomic_DNA"/>
</dbReference>
<accession>A0ABD0RKZ8</accession>
<evidence type="ECO:0000259" key="3">
    <source>
        <dbReference type="PROSITE" id="PS50158"/>
    </source>
</evidence>
<feature type="region of interest" description="Disordered" evidence="2">
    <location>
        <begin position="205"/>
        <end position="227"/>
    </location>
</feature>
<dbReference type="Proteomes" id="UP001529510">
    <property type="component" value="Unassembled WGS sequence"/>
</dbReference>
<evidence type="ECO:0000313" key="5">
    <source>
        <dbReference type="Proteomes" id="UP001529510"/>
    </source>
</evidence>